<reference evidence="1" key="2">
    <citation type="submission" date="2021-08" db="EMBL/GenBank/DDBJ databases">
        <authorList>
            <person name="Tani A."/>
            <person name="Ola A."/>
            <person name="Ogura Y."/>
            <person name="Katsura K."/>
            <person name="Hayashi T."/>
        </authorList>
    </citation>
    <scope>NUCLEOTIDE SEQUENCE</scope>
    <source>
        <strain evidence="1">DSM 23632</strain>
    </source>
</reference>
<keyword evidence="2" id="KW-1185">Reference proteome</keyword>
<proteinExistence type="predicted"/>
<dbReference type="Proteomes" id="UP001055057">
    <property type="component" value="Unassembled WGS sequence"/>
</dbReference>
<accession>A0ABQ4TZ50</accession>
<sequence>MAQDPDFEAMVDACIAAGEAVMAHGTPELQEAMRLFLFRLGRELARRERDQDGTA</sequence>
<gene>
    <name evidence="1" type="ORF">MPOCJGCO_2620</name>
</gene>
<organism evidence="1 2">
    <name type="scientific">Methylobacterium trifolii</name>
    <dbReference type="NCBI Taxonomy" id="1003092"/>
    <lineage>
        <taxon>Bacteria</taxon>
        <taxon>Pseudomonadati</taxon>
        <taxon>Pseudomonadota</taxon>
        <taxon>Alphaproteobacteria</taxon>
        <taxon>Hyphomicrobiales</taxon>
        <taxon>Methylobacteriaceae</taxon>
        <taxon>Methylobacterium</taxon>
    </lineage>
</organism>
<name>A0ABQ4TZ50_9HYPH</name>
<dbReference type="RefSeq" id="WP_238183126.1">
    <property type="nucleotide sequence ID" value="NZ_BPRB01000141.1"/>
</dbReference>
<protein>
    <submittedName>
        <fullName evidence="1">Uncharacterized protein</fullName>
    </submittedName>
</protein>
<comment type="caution">
    <text evidence="1">The sequence shown here is derived from an EMBL/GenBank/DDBJ whole genome shotgun (WGS) entry which is preliminary data.</text>
</comment>
<evidence type="ECO:0000313" key="1">
    <source>
        <dbReference type="EMBL" id="GJE60508.1"/>
    </source>
</evidence>
<reference evidence="1" key="1">
    <citation type="journal article" date="2021" name="Front. Microbiol.">
        <title>Comprehensive Comparative Genomics and Phenotyping of Methylobacterium Species.</title>
        <authorList>
            <person name="Alessa O."/>
            <person name="Ogura Y."/>
            <person name="Fujitani Y."/>
            <person name="Takami H."/>
            <person name="Hayashi T."/>
            <person name="Sahin N."/>
            <person name="Tani A."/>
        </authorList>
    </citation>
    <scope>NUCLEOTIDE SEQUENCE</scope>
    <source>
        <strain evidence="1">DSM 23632</strain>
    </source>
</reference>
<dbReference type="EMBL" id="BPRB01000141">
    <property type="protein sequence ID" value="GJE60508.1"/>
    <property type="molecule type" value="Genomic_DNA"/>
</dbReference>
<evidence type="ECO:0000313" key="2">
    <source>
        <dbReference type="Proteomes" id="UP001055057"/>
    </source>
</evidence>